<dbReference type="EMBL" id="BOPH01000020">
    <property type="protein sequence ID" value="GIJ66599.1"/>
    <property type="molecule type" value="Genomic_DNA"/>
</dbReference>
<proteinExistence type="predicted"/>
<reference evidence="1" key="1">
    <citation type="submission" date="2021-01" db="EMBL/GenBank/DDBJ databases">
        <title>Whole genome shotgun sequence of Virgisporangium ochraceum NBRC 16418.</title>
        <authorList>
            <person name="Komaki H."/>
            <person name="Tamura T."/>
        </authorList>
    </citation>
    <scope>NUCLEOTIDE SEQUENCE</scope>
    <source>
        <strain evidence="1">NBRC 16418</strain>
    </source>
</reference>
<sequence>MGADYMGVVETAGLLRQVTAGIVTSTRADPRTALAVVVPARRQRQAPEVLREAADAVGSDLSVVAAKLVSTVAARANRPR</sequence>
<evidence type="ECO:0000313" key="1">
    <source>
        <dbReference type="EMBL" id="GIJ66599.1"/>
    </source>
</evidence>
<protein>
    <submittedName>
        <fullName evidence="1">Uncharacterized protein</fullName>
    </submittedName>
</protein>
<name>A0A8J3ZMN9_9ACTN</name>
<accession>A0A8J3ZMN9</accession>
<dbReference type="RefSeq" id="WP_203926579.1">
    <property type="nucleotide sequence ID" value="NZ_BOPH01000020.1"/>
</dbReference>
<keyword evidence="2" id="KW-1185">Reference proteome</keyword>
<evidence type="ECO:0000313" key="2">
    <source>
        <dbReference type="Proteomes" id="UP000635606"/>
    </source>
</evidence>
<dbReference type="Proteomes" id="UP000635606">
    <property type="component" value="Unassembled WGS sequence"/>
</dbReference>
<gene>
    <name evidence="1" type="ORF">Voc01_015160</name>
</gene>
<comment type="caution">
    <text evidence="1">The sequence shown here is derived from an EMBL/GenBank/DDBJ whole genome shotgun (WGS) entry which is preliminary data.</text>
</comment>
<organism evidence="1 2">
    <name type="scientific">Virgisporangium ochraceum</name>
    <dbReference type="NCBI Taxonomy" id="65505"/>
    <lineage>
        <taxon>Bacteria</taxon>
        <taxon>Bacillati</taxon>
        <taxon>Actinomycetota</taxon>
        <taxon>Actinomycetes</taxon>
        <taxon>Micromonosporales</taxon>
        <taxon>Micromonosporaceae</taxon>
        <taxon>Virgisporangium</taxon>
    </lineage>
</organism>
<dbReference type="AlphaFoldDB" id="A0A8J3ZMN9"/>